<dbReference type="Pfam" id="PF00400">
    <property type="entry name" value="WD40"/>
    <property type="match status" value="1"/>
</dbReference>
<sequence>MTGSNEFKLNQPPEDGISSVKFSPNTSQFLLVSSWDTSVRLYDVPANSMRLKYQHTGAVLDCAFYVGVLFPPPPSLVLRSPLNSVPFRVLGRGFCRWSCLDSSLAFPERLP</sequence>
<gene>
    <name evidence="3" type="primary">BUB3</name>
</gene>
<evidence type="ECO:0000256" key="1">
    <source>
        <dbReference type="ARBA" id="ARBA00022574"/>
    </source>
</evidence>
<protein>
    <submittedName>
        <fullName evidence="3">BUB3 mitotic checkpoint protein</fullName>
    </submittedName>
</protein>
<dbReference type="SMART" id="SM00320">
    <property type="entry name" value="WD40"/>
    <property type="match status" value="1"/>
</dbReference>
<dbReference type="PANTHER" id="PTHR10971">
    <property type="entry name" value="MRNA EXPORT FACTOR AND BUB3"/>
    <property type="match status" value="1"/>
</dbReference>
<dbReference type="Gene3D" id="2.130.10.10">
    <property type="entry name" value="YVTN repeat-like/Quinoprotein amine dehydrogenase"/>
    <property type="match status" value="1"/>
</dbReference>
<accession>A0A9L0JDH1</accession>
<dbReference type="InterPro" id="IPR015943">
    <property type="entry name" value="WD40/YVTN_repeat-like_dom_sf"/>
</dbReference>
<evidence type="ECO:0000313" key="4">
    <source>
        <dbReference type="Proteomes" id="UP000694387"/>
    </source>
</evidence>
<dbReference type="SUPFAM" id="SSF50978">
    <property type="entry name" value="WD40 repeat-like"/>
    <property type="match status" value="1"/>
</dbReference>
<dbReference type="Proteomes" id="UP000694387">
    <property type="component" value="Chromosome 2"/>
</dbReference>
<dbReference type="InterPro" id="IPR001680">
    <property type="entry name" value="WD40_rpt"/>
</dbReference>
<keyword evidence="4" id="KW-1185">Reference proteome</keyword>
<dbReference type="GeneTree" id="ENSGT00950000183091"/>
<reference evidence="3" key="3">
    <citation type="submission" date="2025-09" db="UniProtKB">
        <authorList>
            <consortium name="Ensembl"/>
        </authorList>
    </citation>
    <scope>IDENTIFICATION</scope>
</reference>
<proteinExistence type="predicted"/>
<dbReference type="InterPro" id="IPR036322">
    <property type="entry name" value="WD40_repeat_dom_sf"/>
</dbReference>
<organism evidence="3 4">
    <name type="scientific">Equus asinus</name>
    <name type="common">Donkey</name>
    <name type="synonym">Equus africanus asinus</name>
    <dbReference type="NCBI Taxonomy" id="9793"/>
    <lineage>
        <taxon>Eukaryota</taxon>
        <taxon>Metazoa</taxon>
        <taxon>Chordata</taxon>
        <taxon>Craniata</taxon>
        <taxon>Vertebrata</taxon>
        <taxon>Euteleostomi</taxon>
        <taxon>Mammalia</taxon>
        <taxon>Eutheria</taxon>
        <taxon>Laurasiatheria</taxon>
        <taxon>Perissodactyla</taxon>
        <taxon>Equidae</taxon>
        <taxon>Equus</taxon>
    </lineage>
</organism>
<reference evidence="3" key="2">
    <citation type="submission" date="2025-08" db="UniProtKB">
        <authorList>
            <consortium name="Ensembl"/>
        </authorList>
    </citation>
    <scope>IDENTIFICATION</scope>
</reference>
<dbReference type="AlphaFoldDB" id="A0A9L0JDH1"/>
<reference evidence="3 4" key="1">
    <citation type="journal article" date="2020" name="Nat. Commun.">
        <title>Donkey genomes provide new insights into domestication and selection for coat color.</title>
        <authorList>
            <person name="Wang"/>
            <person name="C."/>
            <person name="Li"/>
            <person name="H."/>
            <person name="Guo"/>
            <person name="Y."/>
            <person name="Huang"/>
            <person name="J."/>
            <person name="Sun"/>
            <person name="Y."/>
            <person name="Min"/>
            <person name="J."/>
            <person name="Wang"/>
            <person name="J."/>
            <person name="Fang"/>
            <person name="X."/>
            <person name="Zhao"/>
            <person name="Z."/>
            <person name="Wang"/>
            <person name="S."/>
            <person name="Zhang"/>
            <person name="Y."/>
            <person name="Liu"/>
            <person name="Q."/>
            <person name="Jiang"/>
            <person name="Q."/>
            <person name="Wang"/>
            <person name="X."/>
            <person name="Guo"/>
            <person name="Y."/>
            <person name="Yang"/>
            <person name="C."/>
            <person name="Wang"/>
            <person name="Y."/>
            <person name="Tian"/>
            <person name="F."/>
            <person name="Zhuang"/>
            <person name="G."/>
            <person name="Fan"/>
            <person name="Y."/>
            <person name="Gao"/>
            <person name="Q."/>
            <person name="Li"/>
            <person name="Y."/>
            <person name="Ju"/>
            <person name="Z."/>
            <person name="Li"/>
            <person name="J."/>
            <person name="Li"/>
            <person name="R."/>
            <person name="Hou"/>
            <person name="M."/>
            <person name="Yang"/>
            <person name="G."/>
            <person name="Liu"/>
            <person name="G."/>
            <person name="Liu"/>
            <person name="W."/>
            <person name="Guo"/>
            <person name="J."/>
            <person name="Pan"/>
            <person name="S."/>
            <person name="Fan"/>
            <person name="G."/>
            <person name="Zhang"/>
            <person name="W."/>
            <person name="Zhang"/>
            <person name="R."/>
            <person name="Yu"/>
            <person name="J."/>
            <person name="Zhang"/>
            <person name="X."/>
            <person name="Yin"/>
            <person name="Q."/>
            <person name="Ji"/>
            <person name="C."/>
            <person name="Jin"/>
            <person name="Y."/>
            <person name="Yue"/>
            <person name="G."/>
            <person name="Liu"/>
            <person name="M."/>
            <person name="Xu"/>
            <person name="J."/>
            <person name="Liu"/>
            <person name="S."/>
            <person name="Jordana"/>
            <person name="J."/>
            <person name="Noce"/>
            <person name="A."/>
            <person name="Amills"/>
            <person name="M."/>
            <person name="Wu"/>
            <person name="D.D."/>
            <person name="Li"/>
            <person name="S."/>
            <person name="Zhou"/>
            <person name="X. and Zhong"/>
            <person name="J."/>
        </authorList>
    </citation>
    <scope>NUCLEOTIDE SEQUENCE [LARGE SCALE GENOMIC DNA]</scope>
</reference>
<evidence type="ECO:0000256" key="2">
    <source>
        <dbReference type="ARBA" id="ARBA00022737"/>
    </source>
</evidence>
<keyword evidence="1" id="KW-0853">WD repeat</keyword>
<keyword evidence="2" id="KW-0677">Repeat</keyword>
<name>A0A9L0JDH1_EQUAS</name>
<dbReference type="Ensembl" id="ENSEAST00005046879.1">
    <property type="protein sequence ID" value="ENSEASP00005047275.1"/>
    <property type="gene ID" value="ENSEASG00005013498.2"/>
</dbReference>
<evidence type="ECO:0000313" key="3">
    <source>
        <dbReference type="Ensembl" id="ENSEASP00005047275.1"/>
    </source>
</evidence>